<evidence type="ECO:0000256" key="4">
    <source>
        <dbReference type="ARBA" id="ARBA00022837"/>
    </source>
</evidence>
<evidence type="ECO:0000313" key="7">
    <source>
        <dbReference type="Proteomes" id="UP001595478"/>
    </source>
</evidence>
<dbReference type="InterPro" id="IPR024607">
    <property type="entry name" value="Sulfatase_CS"/>
</dbReference>
<dbReference type="PROSITE" id="PS51257">
    <property type="entry name" value="PROKAR_LIPOPROTEIN"/>
    <property type="match status" value="1"/>
</dbReference>
<evidence type="ECO:0000256" key="2">
    <source>
        <dbReference type="ARBA" id="ARBA00022723"/>
    </source>
</evidence>
<dbReference type="Pfam" id="PF00884">
    <property type="entry name" value="Sulfatase"/>
    <property type="match status" value="1"/>
</dbReference>
<dbReference type="EMBL" id="JBHRSW010000005">
    <property type="protein sequence ID" value="MFC3120781.1"/>
    <property type="molecule type" value="Genomic_DNA"/>
</dbReference>
<keyword evidence="7" id="KW-1185">Reference proteome</keyword>
<evidence type="ECO:0000259" key="5">
    <source>
        <dbReference type="Pfam" id="PF00884"/>
    </source>
</evidence>
<dbReference type="InterPro" id="IPR050738">
    <property type="entry name" value="Sulfatase"/>
</dbReference>
<dbReference type="CDD" id="cd16027">
    <property type="entry name" value="SGSH"/>
    <property type="match status" value="1"/>
</dbReference>
<evidence type="ECO:0000256" key="3">
    <source>
        <dbReference type="ARBA" id="ARBA00022801"/>
    </source>
</evidence>
<protein>
    <submittedName>
        <fullName evidence="6">Sulfatase</fullName>
    </submittedName>
</protein>
<sequence length="520" mass="59371">MAHANMKRVNFLLFFVLFVTSCGQHDVQTTIATDKPSAPPNIIWVVLEDISTDLGTYGHPIVKTPNLDKIASQGIVFENAFSTSSVCSPSRSAFFTGMHQTSIGAHHHRSHLDDGYALPEHVKMLSEYLREADYFSLLLGPKQKTDFNFSHVTQAFDATDGEIKYSGGAYTHAPTETKYLDGSAWQAYKQQAKNKPFFAQINFTESHRTFVADRTQPINIEDVSPPSYYPDHNIVKRDWALYLETIQMVDKKVGNLFAELKAQNALDNTIVFIFGDHGRAMLRDKQWLYDGGLHVPFIVWGKGIEQGQRSTDMLSLIDVAPSTLALAGIDVPEHMEGKVIVGKQKQSVEYVYAQRDRCDETDDRIRAVIGKDFHYIRNFMPDKPYTQFNAYKKLQYPVLTLMQKMHEENTLNSVQAAFFAARKPLEELYDRHNDPEQINNLANDPKYANVLSQYRIALVKWQEQSGDMGMVEEAQSVKDYWDNFFEEHYAAQMAKRGLSTDIDHDSYLAWWDTFLLELGK</sequence>
<reference evidence="7" key="1">
    <citation type="journal article" date="2019" name="Int. J. Syst. Evol. Microbiol.">
        <title>The Global Catalogue of Microorganisms (GCM) 10K type strain sequencing project: providing services to taxonomists for standard genome sequencing and annotation.</title>
        <authorList>
            <consortium name="The Broad Institute Genomics Platform"/>
            <consortium name="The Broad Institute Genome Sequencing Center for Infectious Disease"/>
            <person name="Wu L."/>
            <person name="Ma J."/>
        </authorList>
    </citation>
    <scope>NUCLEOTIDE SEQUENCE [LARGE SCALE GENOMIC DNA]</scope>
    <source>
        <strain evidence="7">KCTC 52473</strain>
    </source>
</reference>
<evidence type="ECO:0000256" key="1">
    <source>
        <dbReference type="ARBA" id="ARBA00008779"/>
    </source>
</evidence>
<proteinExistence type="inferred from homology"/>
<dbReference type="Gene3D" id="3.40.720.10">
    <property type="entry name" value="Alkaline Phosphatase, subunit A"/>
    <property type="match status" value="1"/>
</dbReference>
<dbReference type="SUPFAM" id="SSF53649">
    <property type="entry name" value="Alkaline phosphatase-like"/>
    <property type="match status" value="1"/>
</dbReference>
<dbReference type="InterPro" id="IPR017850">
    <property type="entry name" value="Alkaline_phosphatase_core_sf"/>
</dbReference>
<keyword evidence="3" id="KW-0378">Hydrolase</keyword>
<dbReference type="RefSeq" id="WP_376918909.1">
    <property type="nucleotide sequence ID" value="NZ_JBHRSW010000005.1"/>
</dbReference>
<name>A0ABV7FMY9_9ALTE</name>
<comment type="caution">
    <text evidence="6">The sequence shown here is derived from an EMBL/GenBank/DDBJ whole genome shotgun (WGS) entry which is preliminary data.</text>
</comment>
<feature type="domain" description="Sulfatase N-terminal" evidence="5">
    <location>
        <begin position="40"/>
        <end position="329"/>
    </location>
</feature>
<dbReference type="Proteomes" id="UP001595478">
    <property type="component" value="Unassembled WGS sequence"/>
</dbReference>
<organism evidence="6 7">
    <name type="scientific">Agaribacter flavus</name>
    <dbReference type="NCBI Taxonomy" id="1902781"/>
    <lineage>
        <taxon>Bacteria</taxon>
        <taxon>Pseudomonadati</taxon>
        <taxon>Pseudomonadota</taxon>
        <taxon>Gammaproteobacteria</taxon>
        <taxon>Alteromonadales</taxon>
        <taxon>Alteromonadaceae</taxon>
        <taxon>Agaribacter</taxon>
    </lineage>
</organism>
<dbReference type="PANTHER" id="PTHR42693">
    <property type="entry name" value="ARYLSULFATASE FAMILY MEMBER"/>
    <property type="match status" value="1"/>
</dbReference>
<accession>A0ABV7FMY9</accession>
<comment type="similarity">
    <text evidence="1">Belongs to the sulfatase family.</text>
</comment>
<gene>
    <name evidence="6" type="ORF">ACFOHL_04065</name>
</gene>
<keyword evidence="2" id="KW-0479">Metal-binding</keyword>
<evidence type="ECO:0000313" key="6">
    <source>
        <dbReference type="EMBL" id="MFC3120781.1"/>
    </source>
</evidence>
<dbReference type="PROSITE" id="PS00523">
    <property type="entry name" value="SULFATASE_1"/>
    <property type="match status" value="1"/>
</dbReference>
<dbReference type="PANTHER" id="PTHR42693:SF53">
    <property type="entry name" value="ENDO-4-O-SULFATASE"/>
    <property type="match status" value="1"/>
</dbReference>
<keyword evidence="4" id="KW-0106">Calcium</keyword>
<dbReference type="InterPro" id="IPR000917">
    <property type="entry name" value="Sulfatase_N"/>
</dbReference>